<dbReference type="InterPro" id="IPR006260">
    <property type="entry name" value="TonB/TolA_C"/>
</dbReference>
<dbReference type="Gene3D" id="3.30.1150.10">
    <property type="match status" value="1"/>
</dbReference>
<keyword evidence="8" id="KW-1133">Transmembrane helix</keyword>
<dbReference type="GO" id="GO:0015031">
    <property type="term" value="P:protein transport"/>
    <property type="evidence" value="ECO:0007669"/>
    <property type="project" value="UniProtKB-KW"/>
</dbReference>
<feature type="region of interest" description="Disordered" evidence="10">
    <location>
        <begin position="1"/>
        <end position="21"/>
    </location>
</feature>
<dbReference type="PROSITE" id="PS52015">
    <property type="entry name" value="TONB_CTD"/>
    <property type="match status" value="1"/>
</dbReference>
<dbReference type="PATRIC" id="fig|552518.3.peg.2783"/>
<feature type="domain" description="TonB C-terminal" evidence="11">
    <location>
        <begin position="3"/>
        <end position="93"/>
    </location>
</feature>
<dbReference type="PANTHER" id="PTHR33446:SF2">
    <property type="entry name" value="PROTEIN TONB"/>
    <property type="match status" value="1"/>
</dbReference>
<evidence type="ECO:0000313" key="13">
    <source>
        <dbReference type="Proteomes" id="UP000033774"/>
    </source>
</evidence>
<organism evidence="12 13">
    <name type="scientific">Elstera litoralis</name>
    <dbReference type="NCBI Taxonomy" id="552518"/>
    <lineage>
        <taxon>Bacteria</taxon>
        <taxon>Pseudomonadati</taxon>
        <taxon>Pseudomonadota</taxon>
        <taxon>Alphaproteobacteria</taxon>
        <taxon>Rhodospirillales</taxon>
        <taxon>Rhodospirillaceae</taxon>
        <taxon>Elstera</taxon>
    </lineage>
</organism>
<evidence type="ECO:0000256" key="2">
    <source>
        <dbReference type="ARBA" id="ARBA00006555"/>
    </source>
</evidence>
<dbReference type="NCBIfam" id="TIGR01352">
    <property type="entry name" value="tonB_Cterm"/>
    <property type="match status" value="1"/>
</dbReference>
<keyword evidence="4" id="KW-1003">Cell membrane</keyword>
<accession>A0A0F3IVM5</accession>
<dbReference type="Proteomes" id="UP000033774">
    <property type="component" value="Unassembled WGS sequence"/>
</dbReference>
<evidence type="ECO:0000259" key="11">
    <source>
        <dbReference type="PROSITE" id="PS52015"/>
    </source>
</evidence>
<dbReference type="InterPro" id="IPR051045">
    <property type="entry name" value="TonB-dependent_transducer"/>
</dbReference>
<feature type="compositionally biased region" description="Basic and acidic residues" evidence="10">
    <location>
        <begin position="1"/>
        <end position="13"/>
    </location>
</feature>
<evidence type="ECO:0000256" key="8">
    <source>
        <dbReference type="ARBA" id="ARBA00022989"/>
    </source>
</evidence>
<comment type="subcellular location">
    <subcellularLocation>
        <location evidence="1">Cell inner membrane</location>
        <topology evidence="1">Single-pass membrane protein</topology>
        <orientation evidence="1">Periplasmic side</orientation>
    </subcellularLocation>
</comment>
<gene>
    <name evidence="12" type="ORF">VZ95_02475</name>
</gene>
<dbReference type="InterPro" id="IPR037682">
    <property type="entry name" value="TonB_C"/>
</dbReference>
<protein>
    <recommendedName>
        <fullName evidence="11">TonB C-terminal domain-containing protein</fullName>
    </recommendedName>
</protein>
<keyword evidence="3" id="KW-0813">Transport</keyword>
<evidence type="ECO:0000256" key="1">
    <source>
        <dbReference type="ARBA" id="ARBA00004383"/>
    </source>
</evidence>
<dbReference type="Pfam" id="PF03544">
    <property type="entry name" value="TonB_C"/>
    <property type="match status" value="1"/>
</dbReference>
<evidence type="ECO:0000313" key="12">
    <source>
        <dbReference type="EMBL" id="KJV10805.1"/>
    </source>
</evidence>
<dbReference type="AlphaFoldDB" id="A0A0F3IVM5"/>
<dbReference type="PANTHER" id="PTHR33446">
    <property type="entry name" value="PROTEIN TONB-RELATED"/>
    <property type="match status" value="1"/>
</dbReference>
<evidence type="ECO:0000256" key="6">
    <source>
        <dbReference type="ARBA" id="ARBA00022692"/>
    </source>
</evidence>
<sequence>RAGDYRAAFREPPTKPTYPPRAAALDQQGEALVRVRVGPDGDQEEVLLWRSSGFELLDRAALATVRRWRFEPYRRDGVAFAAWVQVPIRFTLN</sequence>
<keyword evidence="5" id="KW-0997">Cell inner membrane</keyword>
<reference evidence="12 13" key="1">
    <citation type="submission" date="2015-03" db="EMBL/GenBank/DDBJ databases">
        <title>Draft genome sequence of Elstera litoralis.</title>
        <authorList>
            <person name="Rahalkar M.C."/>
            <person name="Dhakephalkar P.K."/>
            <person name="Pore S.D."/>
            <person name="Arora P."/>
            <person name="Kapse N.G."/>
            <person name="Pandit P.S."/>
        </authorList>
    </citation>
    <scope>NUCLEOTIDE SEQUENCE [LARGE SCALE GENOMIC DNA]</scope>
    <source>
        <strain evidence="12 13">Dia-1</strain>
    </source>
</reference>
<keyword evidence="13" id="KW-1185">Reference proteome</keyword>
<dbReference type="OrthoDB" id="1685233at2"/>
<evidence type="ECO:0000256" key="3">
    <source>
        <dbReference type="ARBA" id="ARBA00022448"/>
    </source>
</evidence>
<name>A0A0F3IVM5_9PROT</name>
<dbReference type="GO" id="GO:0031992">
    <property type="term" value="F:energy transducer activity"/>
    <property type="evidence" value="ECO:0007669"/>
    <property type="project" value="TreeGrafter"/>
</dbReference>
<proteinExistence type="inferred from homology"/>
<dbReference type="RefSeq" id="WP_045774470.1">
    <property type="nucleotide sequence ID" value="NZ_LAJY01000042.1"/>
</dbReference>
<evidence type="ECO:0000256" key="4">
    <source>
        <dbReference type="ARBA" id="ARBA00022475"/>
    </source>
</evidence>
<dbReference type="SUPFAM" id="SSF74653">
    <property type="entry name" value="TolA/TonB C-terminal domain"/>
    <property type="match status" value="1"/>
</dbReference>
<dbReference type="EMBL" id="LAJY01000042">
    <property type="protein sequence ID" value="KJV10805.1"/>
    <property type="molecule type" value="Genomic_DNA"/>
</dbReference>
<keyword evidence="6" id="KW-0812">Transmembrane</keyword>
<comment type="caution">
    <text evidence="12">The sequence shown here is derived from an EMBL/GenBank/DDBJ whole genome shotgun (WGS) entry which is preliminary data.</text>
</comment>
<comment type="similarity">
    <text evidence="2">Belongs to the TonB family.</text>
</comment>
<evidence type="ECO:0000256" key="10">
    <source>
        <dbReference type="SAM" id="MobiDB-lite"/>
    </source>
</evidence>
<dbReference type="GO" id="GO:0098797">
    <property type="term" value="C:plasma membrane protein complex"/>
    <property type="evidence" value="ECO:0007669"/>
    <property type="project" value="TreeGrafter"/>
</dbReference>
<evidence type="ECO:0000256" key="5">
    <source>
        <dbReference type="ARBA" id="ARBA00022519"/>
    </source>
</evidence>
<evidence type="ECO:0000256" key="7">
    <source>
        <dbReference type="ARBA" id="ARBA00022927"/>
    </source>
</evidence>
<keyword evidence="7" id="KW-0653">Protein transport</keyword>
<keyword evidence="9" id="KW-0472">Membrane</keyword>
<dbReference type="GO" id="GO:0055085">
    <property type="term" value="P:transmembrane transport"/>
    <property type="evidence" value="ECO:0007669"/>
    <property type="project" value="InterPro"/>
</dbReference>
<evidence type="ECO:0000256" key="9">
    <source>
        <dbReference type="ARBA" id="ARBA00023136"/>
    </source>
</evidence>
<feature type="non-terminal residue" evidence="12">
    <location>
        <position position="1"/>
    </location>
</feature>